<accession>A0AAD5LK92</accession>
<keyword evidence="4" id="KW-1185">Reference proteome</keyword>
<feature type="chain" id="PRO_5042110935" evidence="2">
    <location>
        <begin position="28"/>
        <end position="210"/>
    </location>
</feature>
<feature type="transmembrane region" description="Helical" evidence="1">
    <location>
        <begin position="47"/>
        <end position="69"/>
    </location>
</feature>
<name>A0AAD5LK92_9CRUS</name>
<evidence type="ECO:0000313" key="4">
    <source>
        <dbReference type="Proteomes" id="UP000820818"/>
    </source>
</evidence>
<reference evidence="3 4" key="1">
    <citation type="submission" date="2022-05" db="EMBL/GenBank/DDBJ databases">
        <title>A multi-omics perspective on studying reproductive biology in Daphnia sinensis.</title>
        <authorList>
            <person name="Jia J."/>
        </authorList>
    </citation>
    <scope>NUCLEOTIDE SEQUENCE [LARGE SCALE GENOMIC DNA]</scope>
    <source>
        <strain evidence="3 4">WSL</strain>
    </source>
</reference>
<organism evidence="3 4">
    <name type="scientific">Daphnia sinensis</name>
    <dbReference type="NCBI Taxonomy" id="1820382"/>
    <lineage>
        <taxon>Eukaryota</taxon>
        <taxon>Metazoa</taxon>
        <taxon>Ecdysozoa</taxon>
        <taxon>Arthropoda</taxon>
        <taxon>Crustacea</taxon>
        <taxon>Branchiopoda</taxon>
        <taxon>Diplostraca</taxon>
        <taxon>Cladocera</taxon>
        <taxon>Anomopoda</taxon>
        <taxon>Daphniidae</taxon>
        <taxon>Daphnia</taxon>
        <taxon>Daphnia similis group</taxon>
    </lineage>
</organism>
<protein>
    <submittedName>
        <fullName evidence="3">Uncharacterized protein</fullName>
    </submittedName>
</protein>
<proteinExistence type="predicted"/>
<feature type="signal peptide" evidence="2">
    <location>
        <begin position="1"/>
        <end position="27"/>
    </location>
</feature>
<keyword evidence="1" id="KW-0812">Transmembrane</keyword>
<keyword evidence="1" id="KW-0472">Membrane</keyword>
<comment type="caution">
    <text evidence="3">The sequence shown here is derived from an EMBL/GenBank/DDBJ whole genome shotgun (WGS) entry which is preliminary data.</text>
</comment>
<keyword evidence="1" id="KW-1133">Transmembrane helix</keyword>
<evidence type="ECO:0000256" key="2">
    <source>
        <dbReference type="SAM" id="SignalP"/>
    </source>
</evidence>
<evidence type="ECO:0000313" key="3">
    <source>
        <dbReference type="EMBL" id="KAI9564281.1"/>
    </source>
</evidence>
<sequence>MLNSRFTWYLVLLLSVHLFVNVQNSDAAEEHQSGHRVVRQLNSRTRLLLGAAGLAALAGSVGLVTGLAIGNRHSRHHDGFRVKRSELGFEIDEAMVLEVAAMDESGCGARLLCELHQEEPSQLNGTISRRLVQIFDGQQAPNFDQLRTEPKAAFQYAAFVGAQSGKNLKICAHVFDRCPFSAKIILEVLNIKSAGFVPGQRETAATEEND</sequence>
<evidence type="ECO:0000256" key="1">
    <source>
        <dbReference type="SAM" id="Phobius"/>
    </source>
</evidence>
<dbReference type="Proteomes" id="UP000820818">
    <property type="component" value="Linkage Group LG1"/>
</dbReference>
<gene>
    <name evidence="3" type="ORF">GHT06_008019</name>
</gene>
<keyword evidence="2" id="KW-0732">Signal</keyword>
<dbReference type="EMBL" id="WJBH02000001">
    <property type="protein sequence ID" value="KAI9564281.1"/>
    <property type="molecule type" value="Genomic_DNA"/>
</dbReference>
<dbReference type="AlphaFoldDB" id="A0AAD5LK92"/>